<accession>A0A917SPP4</accession>
<name>A0A917SPP4_9ACTN</name>
<evidence type="ECO:0000313" key="3">
    <source>
        <dbReference type="EMBL" id="GGL92680.1"/>
    </source>
</evidence>
<dbReference type="InterPro" id="IPR025828">
    <property type="entry name" value="Put_sensor_dom"/>
</dbReference>
<keyword evidence="1" id="KW-0472">Membrane</keyword>
<feature type="transmembrane region" description="Helical" evidence="1">
    <location>
        <begin position="199"/>
        <end position="225"/>
    </location>
</feature>
<feature type="transmembrane region" description="Helical" evidence="1">
    <location>
        <begin position="136"/>
        <end position="167"/>
    </location>
</feature>
<dbReference type="RefSeq" id="WP_188940451.1">
    <property type="nucleotide sequence ID" value="NZ_BMNA01000002.1"/>
</dbReference>
<organism evidence="3 4">
    <name type="scientific">Nakamurella endophytica</name>
    <dbReference type="NCBI Taxonomy" id="1748367"/>
    <lineage>
        <taxon>Bacteria</taxon>
        <taxon>Bacillati</taxon>
        <taxon>Actinomycetota</taxon>
        <taxon>Actinomycetes</taxon>
        <taxon>Nakamurellales</taxon>
        <taxon>Nakamurellaceae</taxon>
        <taxon>Nakamurella</taxon>
    </lineage>
</organism>
<reference evidence="3" key="1">
    <citation type="journal article" date="2014" name="Int. J. Syst. Evol. Microbiol.">
        <title>Complete genome sequence of Corynebacterium casei LMG S-19264T (=DSM 44701T), isolated from a smear-ripened cheese.</title>
        <authorList>
            <consortium name="US DOE Joint Genome Institute (JGI-PGF)"/>
            <person name="Walter F."/>
            <person name="Albersmeier A."/>
            <person name="Kalinowski J."/>
            <person name="Ruckert C."/>
        </authorList>
    </citation>
    <scope>NUCLEOTIDE SEQUENCE</scope>
    <source>
        <strain evidence="3">CGMCC 4.7308</strain>
    </source>
</reference>
<feature type="domain" description="Putative sensor" evidence="2">
    <location>
        <begin position="46"/>
        <end position="232"/>
    </location>
</feature>
<dbReference type="Pfam" id="PF13796">
    <property type="entry name" value="Sensor"/>
    <property type="match status" value="1"/>
</dbReference>
<sequence>MTSPTTHPARPVHPAVSVPLSATTRQVRPVAADRSELPGPVTASAYVLLTLPVGVVAFVVTVLLFTAGVASAAVWLGLPLLVLGLSATRGLARLERVRAATVLGRRVGSPYRAAPPGSAARRWWSRATDPATWRDLLYLAVLLLPLGIAEFTAVVTVWSVGLSLLVLPVWYRFLPEGGVHLGPDGTTFHWLTVDSAWSALPWSCAGLLVVALAVRGTPLLAVAHARLAAALLGRRP</sequence>
<dbReference type="EMBL" id="BMNA01000002">
    <property type="protein sequence ID" value="GGL92680.1"/>
    <property type="molecule type" value="Genomic_DNA"/>
</dbReference>
<evidence type="ECO:0000256" key="1">
    <source>
        <dbReference type="SAM" id="Phobius"/>
    </source>
</evidence>
<keyword evidence="1" id="KW-0812">Transmembrane</keyword>
<protein>
    <recommendedName>
        <fullName evidence="2">Putative sensor domain-containing protein</fullName>
    </recommendedName>
</protein>
<feature type="transmembrane region" description="Helical" evidence="1">
    <location>
        <begin position="43"/>
        <end position="66"/>
    </location>
</feature>
<comment type="caution">
    <text evidence="3">The sequence shown here is derived from an EMBL/GenBank/DDBJ whole genome shotgun (WGS) entry which is preliminary data.</text>
</comment>
<dbReference type="Proteomes" id="UP000655208">
    <property type="component" value="Unassembled WGS sequence"/>
</dbReference>
<evidence type="ECO:0000259" key="2">
    <source>
        <dbReference type="Pfam" id="PF13796"/>
    </source>
</evidence>
<feature type="transmembrane region" description="Helical" evidence="1">
    <location>
        <begin position="72"/>
        <end position="92"/>
    </location>
</feature>
<reference evidence="3" key="2">
    <citation type="submission" date="2020-09" db="EMBL/GenBank/DDBJ databases">
        <authorList>
            <person name="Sun Q."/>
            <person name="Zhou Y."/>
        </authorList>
    </citation>
    <scope>NUCLEOTIDE SEQUENCE</scope>
    <source>
        <strain evidence="3">CGMCC 4.7308</strain>
    </source>
</reference>
<evidence type="ECO:0000313" key="4">
    <source>
        <dbReference type="Proteomes" id="UP000655208"/>
    </source>
</evidence>
<proteinExistence type="predicted"/>
<dbReference type="AlphaFoldDB" id="A0A917SPP4"/>
<gene>
    <name evidence="3" type="ORF">GCM10011594_10550</name>
</gene>
<keyword evidence="1" id="KW-1133">Transmembrane helix</keyword>
<keyword evidence="4" id="KW-1185">Reference proteome</keyword>